<organism evidence="1">
    <name type="scientific">Zea mays</name>
    <name type="common">Maize</name>
    <dbReference type="NCBI Taxonomy" id="4577"/>
    <lineage>
        <taxon>Eukaryota</taxon>
        <taxon>Viridiplantae</taxon>
        <taxon>Streptophyta</taxon>
        <taxon>Embryophyta</taxon>
        <taxon>Tracheophyta</taxon>
        <taxon>Spermatophyta</taxon>
        <taxon>Magnoliopsida</taxon>
        <taxon>Liliopsida</taxon>
        <taxon>Poales</taxon>
        <taxon>Poaceae</taxon>
        <taxon>PACMAD clade</taxon>
        <taxon>Panicoideae</taxon>
        <taxon>Andropogonodae</taxon>
        <taxon>Andropogoneae</taxon>
        <taxon>Tripsacinae</taxon>
        <taxon>Zea</taxon>
    </lineage>
</organism>
<sequence length="52" mass="5397">MPGTLSPPLPVSAPPVLLFHPSRAATCRRRVCPLHGSATGFLLFPAAFGAGR</sequence>
<evidence type="ECO:0000313" key="1">
    <source>
        <dbReference type="EMBL" id="AQK45899.1"/>
    </source>
</evidence>
<reference evidence="1" key="1">
    <citation type="submission" date="2015-12" db="EMBL/GenBank/DDBJ databases">
        <title>Update maize B73 reference genome by single molecule sequencing technologies.</title>
        <authorList>
            <consortium name="Maize Genome Sequencing Project"/>
            <person name="Ware D."/>
        </authorList>
    </citation>
    <scope>NUCLEOTIDE SEQUENCE</scope>
    <source>
        <tissue evidence="1">Seedling</tissue>
    </source>
</reference>
<proteinExistence type="predicted"/>
<dbReference type="EMBL" id="CM000786">
    <property type="protein sequence ID" value="AQK45899.1"/>
    <property type="molecule type" value="Genomic_DNA"/>
</dbReference>
<accession>A0A1D6JDJ9</accession>
<gene>
    <name evidence="1" type="ORF">ZEAMMB73_Zm00001d026243</name>
</gene>
<protein>
    <submittedName>
        <fullName evidence="1">Multiple organellar RNA editing factor 2 chloroplastic</fullName>
    </submittedName>
</protein>
<dbReference type="AlphaFoldDB" id="A0A1D6JDJ9"/>
<name>A0A1D6JDJ9_MAIZE</name>